<dbReference type="Pfam" id="PF04855">
    <property type="entry name" value="SNF5"/>
    <property type="match status" value="2"/>
</dbReference>
<comment type="caution">
    <text evidence="8">The sequence shown here is derived from an EMBL/GenBank/DDBJ whole genome shotgun (WGS) entry which is preliminary data.</text>
</comment>
<accession>A0ABR4NS00</accession>
<dbReference type="PIRSF" id="PIRSF038126">
    <property type="entry name" value="SWI_SNF"/>
    <property type="match status" value="1"/>
</dbReference>
<evidence type="ECO:0000256" key="5">
    <source>
        <dbReference type="ARBA" id="ARBA00023242"/>
    </source>
</evidence>
<gene>
    <name evidence="8" type="ORF">RNJ44_00737</name>
</gene>
<proteinExistence type="inferred from homology"/>
<keyword evidence="3 6" id="KW-0805">Transcription regulation</keyword>
<comment type="similarity">
    <text evidence="2 6">Belongs to the SNF5 family.</text>
</comment>
<evidence type="ECO:0000256" key="6">
    <source>
        <dbReference type="PIRNR" id="PIRNR038126"/>
    </source>
</evidence>
<keyword evidence="6" id="KW-0156">Chromatin regulator</keyword>
<evidence type="ECO:0000256" key="3">
    <source>
        <dbReference type="ARBA" id="ARBA00023015"/>
    </source>
</evidence>
<dbReference type="PANTHER" id="PTHR10019">
    <property type="entry name" value="SNF5"/>
    <property type="match status" value="1"/>
</dbReference>
<comment type="function">
    <text evidence="6">Part of the chromatin structure-remodeling complex (RSC) which is involved in transcription regulation and nucleosome positioning. RSC is responsible for the transfer of a histone octamer from a nucleosome core particle to naked DNA. The reaction requires ATP and involves an activated RSC-nucleosome intermediate. Remodeling reaction also involves DNA translocation, DNA twist and conformational change. As a reconfigurer of centromeric and flanking nucleosomes, RSC complex is required both for proper kinetochore function in chromosome segregation and, via a PKC1-dependent signaling pathway, for organization of the cellular cytoskeleton. This subunit is essential for mitotic growth and required for cell cycle progression.</text>
</comment>
<keyword evidence="6" id="KW-0131">Cell cycle</keyword>
<sequence>MSSHRAVPQGYLTNLQFRIRNDGLTVLSTAQPSRGHKRGNRNVNYAEFDNDLLEDFSNFPTFDIDSDENDDREGSSNTMEVDDVTNQADGDSGRADSVDVPSVTGAGSGMTSNTSASNNNTINNNTATGGGSTTVGQDGGKNSGRSATNAELEKTYKNGLPDIYDQKDSLNVLRYQRVRESFQHGKIAVPYRLHVPAEMSAEQHESILIPISLNLEHGNNTIQDSFMWNVNDNSITVEDFVTTYCHDLGIYGNTSFYNQIVSAINDQVREFENIAAMVVPELEVIVNLTCNIQGRFYEDFFQWNLNDKSLTPEKFAHIVVQDLGLSRQFIPGIAHSLHEYLLKMKKEWAEGNLTQDHVPNEAAFGYLTGIRLNIDDLGANWCPRVQLLTQEEIQKREIEKERNLRRLKRESERMGGVRRGRRRLDDLELTMRI</sequence>
<evidence type="ECO:0000313" key="8">
    <source>
        <dbReference type="EMBL" id="KAL3231098.1"/>
    </source>
</evidence>
<feature type="compositionally biased region" description="Polar residues" evidence="7">
    <location>
        <begin position="75"/>
        <end position="89"/>
    </location>
</feature>
<dbReference type="InterPro" id="IPR017393">
    <property type="entry name" value="Sfh1/SNF5"/>
</dbReference>
<evidence type="ECO:0000256" key="1">
    <source>
        <dbReference type="ARBA" id="ARBA00004123"/>
    </source>
</evidence>
<evidence type="ECO:0000256" key="4">
    <source>
        <dbReference type="ARBA" id="ARBA00023163"/>
    </source>
</evidence>
<dbReference type="Proteomes" id="UP001623330">
    <property type="component" value="Unassembled WGS sequence"/>
</dbReference>
<dbReference type="EMBL" id="JBEVYD010000008">
    <property type="protein sequence ID" value="KAL3231098.1"/>
    <property type="molecule type" value="Genomic_DNA"/>
</dbReference>
<feature type="compositionally biased region" description="Gly residues" evidence="7">
    <location>
        <begin position="128"/>
        <end position="142"/>
    </location>
</feature>
<protein>
    <recommendedName>
        <fullName evidence="6">Chromatin structure-remodeling complex subunit SFH1</fullName>
    </recommendedName>
</protein>
<evidence type="ECO:0000313" key="9">
    <source>
        <dbReference type="Proteomes" id="UP001623330"/>
    </source>
</evidence>
<reference evidence="8 9" key="1">
    <citation type="submission" date="2024-05" db="EMBL/GenBank/DDBJ databases">
        <title>Long read based assembly of the Candida bracarensis genome reveals expanded adhesin content.</title>
        <authorList>
            <person name="Marcet-Houben M."/>
            <person name="Ksiezopolska E."/>
            <person name="Gabaldon T."/>
        </authorList>
    </citation>
    <scope>NUCLEOTIDE SEQUENCE [LARGE SCALE GENOMIC DNA]</scope>
    <source>
        <strain evidence="8 9">CBM6</strain>
    </source>
</reference>
<keyword evidence="9" id="KW-1185">Reference proteome</keyword>
<feature type="region of interest" description="Disordered" evidence="7">
    <location>
        <begin position="59"/>
        <end position="146"/>
    </location>
</feature>
<keyword evidence="5 6" id="KW-0539">Nucleus</keyword>
<evidence type="ECO:0000256" key="7">
    <source>
        <dbReference type="SAM" id="MobiDB-lite"/>
    </source>
</evidence>
<name>A0ABR4NS00_9SACH</name>
<keyword evidence="4 6" id="KW-0804">Transcription</keyword>
<feature type="compositionally biased region" description="Low complexity" evidence="7">
    <location>
        <begin position="109"/>
        <end position="127"/>
    </location>
</feature>
<dbReference type="InterPro" id="IPR006939">
    <property type="entry name" value="SNF5"/>
</dbReference>
<organism evidence="8 9">
    <name type="scientific">Nakaseomyces bracarensis</name>
    <dbReference type="NCBI Taxonomy" id="273131"/>
    <lineage>
        <taxon>Eukaryota</taxon>
        <taxon>Fungi</taxon>
        <taxon>Dikarya</taxon>
        <taxon>Ascomycota</taxon>
        <taxon>Saccharomycotina</taxon>
        <taxon>Saccharomycetes</taxon>
        <taxon>Saccharomycetales</taxon>
        <taxon>Saccharomycetaceae</taxon>
        <taxon>Nakaseomyces</taxon>
    </lineage>
</organism>
<evidence type="ECO:0000256" key="2">
    <source>
        <dbReference type="ARBA" id="ARBA00010239"/>
    </source>
</evidence>
<comment type="subcellular location">
    <subcellularLocation>
        <location evidence="1 6">Nucleus</location>
    </subcellularLocation>
</comment>